<keyword evidence="1" id="KW-0812">Transmembrane</keyword>
<dbReference type="EMBL" id="LN871598">
    <property type="protein sequence ID" value="SJK86239.1"/>
    <property type="molecule type" value="Genomic_DNA"/>
</dbReference>
<dbReference type="Gene3D" id="2.20.100.10">
    <property type="entry name" value="Thrombospondin type-1 (TSP1) repeat"/>
    <property type="match status" value="1"/>
</dbReference>
<dbReference type="SUPFAM" id="SSF82895">
    <property type="entry name" value="TSP-1 type 1 repeat"/>
    <property type="match status" value="1"/>
</dbReference>
<evidence type="ECO:0000256" key="1">
    <source>
        <dbReference type="SAM" id="Phobius"/>
    </source>
</evidence>
<dbReference type="Proteomes" id="UP000002899">
    <property type="component" value="Chromosome III"/>
</dbReference>
<organism evidence="3 4">
    <name type="scientific">Babesia microti (strain RI)</name>
    <dbReference type="NCBI Taxonomy" id="1133968"/>
    <lineage>
        <taxon>Eukaryota</taxon>
        <taxon>Sar</taxon>
        <taxon>Alveolata</taxon>
        <taxon>Apicomplexa</taxon>
        <taxon>Aconoidasida</taxon>
        <taxon>Piroplasmida</taxon>
        <taxon>Babesiidae</taxon>
        <taxon>Babesia</taxon>
    </lineage>
</organism>
<dbReference type="OrthoDB" id="446173at2759"/>
<dbReference type="GeneID" id="24424726"/>
<accession>A0A1R4AB49</accession>
<dbReference type="InterPro" id="IPR017896">
    <property type="entry name" value="4Fe4S_Fe-S-bd"/>
</dbReference>
<dbReference type="PROSITE" id="PS51379">
    <property type="entry name" value="4FE4S_FER_2"/>
    <property type="match status" value="1"/>
</dbReference>
<dbReference type="AlphaFoldDB" id="A0A1R4AB49"/>
<reference evidence="3 4" key="3">
    <citation type="journal article" date="2016" name="Sci. Rep.">
        <title>Genome-wide diversity and gene expression profiling of Babesia microti isolates identify polymorphic genes that mediate host-pathogen interactions.</title>
        <authorList>
            <person name="Silva J.C."/>
            <person name="Cornillot E."/>
            <person name="McCracken C."/>
            <person name="Usmani-Brown S."/>
            <person name="Dwivedi A."/>
            <person name="Ifeonu O.O."/>
            <person name="Crabtree J."/>
            <person name="Gotia H.T."/>
            <person name="Virji A.Z."/>
            <person name="Reynes C."/>
            <person name="Colinge J."/>
            <person name="Kumar V."/>
            <person name="Lawres L."/>
            <person name="Pazzi J.E."/>
            <person name="Pablo J.V."/>
            <person name="Hung C."/>
            <person name="Brancato J."/>
            <person name="Kumari P."/>
            <person name="Orvis J."/>
            <person name="Tretina K."/>
            <person name="Chibucos M."/>
            <person name="Ott S."/>
            <person name="Sadzewicz L."/>
            <person name="Sengamalay N."/>
            <person name="Shetty A.C."/>
            <person name="Su Q."/>
            <person name="Tallon L."/>
            <person name="Fraser C.M."/>
            <person name="Frutos R."/>
            <person name="Molina D.M."/>
            <person name="Krause P.J."/>
            <person name="Ben Mamoun C."/>
        </authorList>
    </citation>
    <scope>NUCLEOTIDE SEQUENCE [LARGE SCALE GENOMIC DNA]</scope>
    <source>
        <strain evidence="3 4">RI</strain>
    </source>
</reference>
<reference evidence="3 4" key="2">
    <citation type="journal article" date="2013" name="PLoS ONE">
        <title>Whole genome mapping and re-organization of the nuclear and mitochondrial genomes of Babesia microti isolates.</title>
        <authorList>
            <person name="Cornillot E."/>
            <person name="Dassouli A."/>
            <person name="Garg A."/>
            <person name="Pachikara N."/>
            <person name="Randazzo S."/>
            <person name="Depoix D."/>
            <person name="Carcy B."/>
            <person name="Delbecq S."/>
            <person name="Frutos R."/>
            <person name="Silva J.C."/>
            <person name="Sutton R."/>
            <person name="Krause P.J."/>
            <person name="Mamoun C.B."/>
        </authorList>
    </citation>
    <scope>NUCLEOTIDE SEQUENCE [LARGE SCALE GENOMIC DNA]</scope>
    <source>
        <strain evidence="3 4">RI</strain>
    </source>
</reference>
<protein>
    <recommendedName>
        <fullName evidence="2">4Fe-4S ferredoxin-type domain-containing protein</fullName>
    </recommendedName>
</protein>
<evidence type="ECO:0000259" key="2">
    <source>
        <dbReference type="PROSITE" id="PS51379"/>
    </source>
</evidence>
<name>A0A1R4AB49_BABMR</name>
<dbReference type="InterPro" id="IPR036383">
    <property type="entry name" value="TSP1_rpt_sf"/>
</dbReference>
<reference evidence="3 4" key="1">
    <citation type="journal article" date="2012" name="Nucleic Acids Res.">
        <title>Sequencing of the smallest Apicomplexan genome from the human pathogen Babesia microti.</title>
        <authorList>
            <person name="Cornillot E."/>
            <person name="Hadj-Kaddour K."/>
            <person name="Dassouli A."/>
            <person name="Noel B."/>
            <person name="Ranwez V."/>
            <person name="Vacherie B."/>
            <person name="Augagneur Y."/>
            <person name="Bres V."/>
            <person name="Duclos A."/>
            <person name="Randazzo S."/>
            <person name="Carcy B."/>
            <person name="Debierre-Grockiego F."/>
            <person name="Delbecq S."/>
            <person name="Moubri-Menage K."/>
            <person name="Shams-Eldin H."/>
            <person name="Usmani-Brown S."/>
            <person name="Bringaud F."/>
            <person name="Wincker P."/>
            <person name="Vivares C.P."/>
            <person name="Schwarz R.T."/>
            <person name="Schetters T.P."/>
            <person name="Krause P.J."/>
            <person name="Gorenflot A."/>
            <person name="Berry V."/>
            <person name="Barbe V."/>
            <person name="Ben Mamoun C."/>
        </authorList>
    </citation>
    <scope>NUCLEOTIDE SEQUENCE [LARGE SCALE GENOMIC DNA]</scope>
    <source>
        <strain evidence="3 4">RI</strain>
    </source>
</reference>
<feature type="domain" description="4Fe-4S ferredoxin-type" evidence="2">
    <location>
        <begin position="462"/>
        <end position="491"/>
    </location>
</feature>
<proteinExistence type="predicted"/>
<keyword evidence="4" id="KW-1185">Reference proteome</keyword>
<dbReference type="KEGG" id="bmic:BMR1_03g00451"/>
<evidence type="ECO:0000313" key="4">
    <source>
        <dbReference type="Proteomes" id="UP000002899"/>
    </source>
</evidence>
<sequence length="1218" mass="139347">MICIEQVKSDGFSAKYITTNHKKAQHIKLDDIVYLGFTKGDYSLTIYKRFIVSNLIATSTEKTRIPIDSSKNWTIITQVQHTHDGNKYLSSRLEMVQSEYFVTLDPISNSENDLKFAIVGYIAIEMSNDEFDNSIGEIDAYGLFYATFKTHILSSDGDHEIKFSKTINDLKSPSIIKVIKLNSIRNNLNVDSSNNIKFSPKHIFGNVEYIGANQHITNESKSIHQKCCFLDNYDEQAWNLTVHNNDNTFDNATKHNTFIISGIYIEDYKQVVLKRLCLSTKPIKNSSFIECYKKCKSSREIIYCPQTSNAIECLRGYIKPFCYINDASSLYIQIMNNMHRQNSLFFKKSDQPAPVNNTGNIGDELIKKVRNKLLPITEENGDVVDSQKNRVKVGSTNDFTDTKVDKIECVTGEWEEWGNCSSICYDSEVNAQLGEFEPFIKNELFEYRIRRRTLYFKSQNAECPTIDKSKCVGLKKCSEICLYRLNKMGEAIIFFWTEECDKLNLKLPTHSLINLKYAKLLIAEHNSTGDGKVVECKFEEIWSKCDAPCITNDTSGENKPLEYILAPNCAGPKSRSCTKKLKHCTGELVTSDADRSESDKKLKPTIYLDRSVFKVQEGGWVNEKTNSCHCQHDENEIVDVSSAEELYLSGTDKYLGFQTIEGNMREPRGFFSNIFPEYKQLDEIYPHNIDKSHTYLNSMASLLNGQFIEFPSTINKQVAYNMESMDLEGLRNYCATGSAHIKPMDDSFLNIHCDEIRSKIKLYKSSNGKFVINQEEYNNSRILCKVSCLDIYKNCAVRIDIFNSMKIINQCTKNLINKDKLDTLSGKCNFSPEKNPNTLLRAMIVHQSQDLCVTTNINLTQTYDPSFCQIICKKYYNICLYQHKLDLHTERRKCLLGKLNGSKRGEMIKTLCEFRDLSDNVIRGGGLVFCKSKPVDCKYSEWSDWSYCKYNLKSRSRKIISGGNNYGKPCLGNYENLNQQEMCNTLLQNNKLQAKILPSIPKDEFKAQQAWDLNSEIKRLVKLHYQHDTNISVGNECKIFLGQRGVDEFRLIIDIGKCSCPHGFIPCTLPQSVTQRQWIVQLNELCQKNPLAFILFKKSKFFDENTTHTTTNTSANDSVYDKCNIGWTNISSFHFTCLNMTFVRHDYEALKLLCTASGDTTFISCTSDKEWLDLQRKRILISAVAFLCAGMLLGICLVSFLVMASKQKRQMLANCSNE</sequence>
<feature type="transmembrane region" description="Helical" evidence="1">
    <location>
        <begin position="1179"/>
        <end position="1202"/>
    </location>
</feature>
<dbReference type="VEuPathDB" id="PiroplasmaDB:BMR1_03g00451"/>
<keyword evidence="1" id="KW-0472">Membrane</keyword>
<keyword evidence="1" id="KW-1133">Transmembrane helix</keyword>
<dbReference type="RefSeq" id="XP_021338422.1">
    <property type="nucleotide sequence ID" value="XM_021481831.1"/>
</dbReference>
<evidence type="ECO:0000313" key="3">
    <source>
        <dbReference type="EMBL" id="SJK86239.1"/>
    </source>
</evidence>